<organism evidence="2 3">
    <name type="scientific">Entomortierella parvispora</name>
    <dbReference type="NCBI Taxonomy" id="205924"/>
    <lineage>
        <taxon>Eukaryota</taxon>
        <taxon>Fungi</taxon>
        <taxon>Fungi incertae sedis</taxon>
        <taxon>Mucoromycota</taxon>
        <taxon>Mortierellomycotina</taxon>
        <taxon>Mortierellomycetes</taxon>
        <taxon>Mortierellales</taxon>
        <taxon>Mortierellaceae</taxon>
        <taxon>Entomortierella</taxon>
    </lineage>
</organism>
<dbReference type="GO" id="GO:0070939">
    <property type="term" value="C:Dsl1/NZR complex"/>
    <property type="evidence" value="ECO:0007669"/>
    <property type="project" value="InterPro"/>
</dbReference>
<dbReference type="GO" id="GO:0060628">
    <property type="term" value="P:regulation of ER to Golgi vesicle-mediated transport"/>
    <property type="evidence" value="ECO:0007669"/>
    <property type="project" value="TreeGrafter"/>
</dbReference>
<name>A0A9P3H705_9FUNG</name>
<dbReference type="EMBL" id="BQFW01000005">
    <property type="protein sequence ID" value="GJJ71217.1"/>
    <property type="molecule type" value="Genomic_DNA"/>
</dbReference>
<accession>A0A9P3H705</accession>
<feature type="compositionally biased region" description="Pro residues" evidence="1">
    <location>
        <begin position="1"/>
        <end position="10"/>
    </location>
</feature>
<feature type="region of interest" description="Disordered" evidence="1">
    <location>
        <begin position="1"/>
        <end position="28"/>
    </location>
</feature>
<dbReference type="PANTHER" id="PTHR13520:SF0">
    <property type="entry name" value="RAD50-INTERACTING PROTEIN 1"/>
    <property type="match status" value="1"/>
</dbReference>
<feature type="compositionally biased region" description="Polar residues" evidence="1">
    <location>
        <begin position="11"/>
        <end position="27"/>
    </location>
</feature>
<dbReference type="AlphaFoldDB" id="A0A9P3H705"/>
<dbReference type="InterPro" id="IPR042044">
    <property type="entry name" value="EXOC6PINT-1/Sec15/Tip20_C_dom2"/>
</dbReference>
<reference evidence="2" key="2">
    <citation type="journal article" date="2022" name="Microbiol. Resour. Announc.">
        <title>Whole-Genome Sequence of Entomortierella parvispora E1425, a Mucoromycotan Fungus Associated with Burkholderiaceae-Related Endosymbiotic Bacteria.</title>
        <authorList>
            <person name="Herlambang A."/>
            <person name="Guo Y."/>
            <person name="Takashima Y."/>
            <person name="Narisawa K."/>
            <person name="Ohta H."/>
            <person name="Nishizawa T."/>
        </authorList>
    </citation>
    <scope>NUCLEOTIDE SEQUENCE</scope>
    <source>
        <strain evidence="2">E1425</strain>
    </source>
</reference>
<dbReference type="Proteomes" id="UP000827284">
    <property type="component" value="Unassembled WGS sequence"/>
</dbReference>
<reference evidence="2" key="1">
    <citation type="submission" date="2021-11" db="EMBL/GenBank/DDBJ databases">
        <authorList>
            <person name="Herlambang A."/>
            <person name="Guo Y."/>
            <person name="Takashima Y."/>
            <person name="Nishizawa T."/>
        </authorList>
    </citation>
    <scope>NUCLEOTIDE SEQUENCE</scope>
    <source>
        <strain evidence="2">E1425</strain>
    </source>
</reference>
<gene>
    <name evidence="2" type="ORF">EMPS_03567</name>
</gene>
<comment type="caution">
    <text evidence="2">The sequence shown here is derived from an EMBL/GenBank/DDBJ whole genome shotgun (WGS) entry which is preliminary data.</text>
</comment>
<proteinExistence type="predicted"/>
<feature type="region of interest" description="Disordered" evidence="1">
    <location>
        <begin position="652"/>
        <end position="677"/>
    </location>
</feature>
<evidence type="ECO:0000313" key="2">
    <source>
        <dbReference type="EMBL" id="GJJ71217.1"/>
    </source>
</evidence>
<dbReference type="PROSITE" id="PS51386">
    <property type="entry name" value="RINT1_TIP20"/>
    <property type="match status" value="1"/>
</dbReference>
<dbReference type="InterPro" id="IPR007528">
    <property type="entry name" value="RINT1_Tip20"/>
</dbReference>
<sequence>MTSIHPPLPPSSDQESFQSRPAHSSNVVVFDETNNVDEDVTDFFDARFKSREDLVKIKDILQEQTVAGEELRKQLDASRIKTAQVLRQAQATSKASLESLGNLESSSLDLEEQIENSETFALGKNRNQRSLIEELSGLQAKIQALEDAKRYIAIVTQTQKMISQCKDQLQSSAKEALVPYESLVELSKSVCGAVHQHDTKLEQFLTASVDGLLKEFKSSLSLKFQASIDAIGWPKPIAKSTDLKDEQRDQFEETYKELLMLQEPTYGPLDHSGEKPFAPLLTTALMVAPLTLRFRYHFEGRRPTNRLDKPEWYLTHVLELIKDHSPFLQNFVQEVVQETEFKEYDVKNDFIRLLLAAVERKISLSVPAMLSSPEILSHAIHETLKFDRTLREQELYQPPGQTKEWQGTVHVFLGNREWLKTWLRVEKDFAVSRYTQIVEDADAWKPAYEDLGEKGVIIPTKSAEKVMDLLEIITERYRPLPVLEHRTFLLDIQLDILISYHRHIRDLVDHFESLTYSFVRVLPGSATPDELSTMGIEGLRNLCQWMASAEYISSTLKDWGEDVFFLELYKEISERTKKITNPMLSENEESDEDIAPVKRLDEQGTIFDDSIRGFSQLSKRIQELIVKSVTKDVFGSMKPYVSLRSWPQIEFSAPQSPHSPQSPQLNEYHPSSTENDDVSPELYQPLRILSHSFEFLQSALPTRQFTALYKQISLEIQDFIWQKTIMKNSFSELGGLQLARDVRIGLLGAGRKWIKRPENYHRKLRDAAILLSLQSAKANSPPAVQDKGVDKTNYVKRTLAQIMAVVFDEDLAAEEVQRRLEEIGVTHLGVAEAKEVIRRRVECWR</sequence>
<dbReference type="OrthoDB" id="407410at2759"/>
<dbReference type="Gene3D" id="1.20.58.1420">
    <property type="entry name" value="Dsl1p vesicle tethering complex, Tip20p subunit, domain B"/>
    <property type="match status" value="1"/>
</dbReference>
<dbReference type="GO" id="GO:0006890">
    <property type="term" value="P:retrograde vesicle-mediated transport, Golgi to endoplasmic reticulum"/>
    <property type="evidence" value="ECO:0007669"/>
    <property type="project" value="InterPro"/>
</dbReference>
<feature type="compositionally biased region" description="Low complexity" evidence="1">
    <location>
        <begin position="652"/>
        <end position="664"/>
    </location>
</feature>
<dbReference type="GO" id="GO:0006888">
    <property type="term" value="P:endoplasmic reticulum to Golgi vesicle-mediated transport"/>
    <property type="evidence" value="ECO:0007669"/>
    <property type="project" value="InterPro"/>
</dbReference>
<evidence type="ECO:0000256" key="1">
    <source>
        <dbReference type="SAM" id="MobiDB-lite"/>
    </source>
</evidence>
<keyword evidence="3" id="KW-1185">Reference proteome</keyword>
<dbReference type="PANTHER" id="PTHR13520">
    <property type="entry name" value="RAD50-INTERACTING PROTEIN 1 RINT-1"/>
    <property type="match status" value="1"/>
</dbReference>
<protein>
    <submittedName>
        <fullName evidence="2">RAD50-interacting protein 1</fullName>
    </submittedName>
</protein>
<dbReference type="Gene3D" id="1.20.58.670">
    <property type="entry name" value="Dsl1p vesicle tethering complex, Tip20p subunit, domain D"/>
    <property type="match status" value="1"/>
</dbReference>
<dbReference type="InterPro" id="IPR042042">
    <property type="entry name" value="Tip20p_domB"/>
</dbReference>
<evidence type="ECO:0000313" key="3">
    <source>
        <dbReference type="Proteomes" id="UP000827284"/>
    </source>
</evidence>
<dbReference type="Pfam" id="PF04437">
    <property type="entry name" value="RINT1_TIP1"/>
    <property type="match status" value="1"/>
</dbReference>